<keyword evidence="17" id="KW-0539">Nucleus</keyword>
<feature type="region of interest" description="Disordered" evidence="21">
    <location>
        <begin position="1477"/>
        <end position="1500"/>
    </location>
</feature>
<dbReference type="GO" id="GO:0000428">
    <property type="term" value="C:DNA-directed RNA polymerase complex"/>
    <property type="evidence" value="ECO:0007669"/>
    <property type="project" value="UniProtKB-KW"/>
</dbReference>
<keyword evidence="8 20" id="KW-0808">Transferase</keyword>
<evidence type="ECO:0000256" key="19">
    <source>
        <dbReference type="RuleBase" id="RU000434"/>
    </source>
</evidence>
<dbReference type="FunFam" id="3.90.1110.10:FF:000006">
    <property type="entry name" value="DNA-directed RNA polymerase subunit beta"/>
    <property type="match status" value="1"/>
</dbReference>
<evidence type="ECO:0000256" key="14">
    <source>
        <dbReference type="ARBA" id="ARBA00022859"/>
    </source>
</evidence>
<dbReference type="CDD" id="cd00653">
    <property type="entry name" value="RNA_pol_B_RPB2"/>
    <property type="match status" value="1"/>
</dbReference>
<dbReference type="GO" id="GO:0045087">
    <property type="term" value="P:innate immune response"/>
    <property type="evidence" value="ECO:0007669"/>
    <property type="project" value="UniProtKB-KW"/>
</dbReference>
<dbReference type="Pfam" id="PF04561">
    <property type="entry name" value="RNA_pol_Rpb2_2"/>
    <property type="match status" value="1"/>
</dbReference>
<dbReference type="Pfam" id="PF16076">
    <property type="entry name" value="Acyltransf_C"/>
    <property type="match status" value="1"/>
</dbReference>
<evidence type="ECO:0000256" key="11">
    <source>
        <dbReference type="ARBA" id="ARBA00022771"/>
    </source>
</evidence>
<sequence>MGEVRRSSLAEPCKKIEDKWQLVPAFLRVKGLVKQHIDSFNYFIGVEIKKIVNANEKVLSDADSNFYLKYLNIYVGMPDIEEGFNITRSTTPHECRLRDLTYSAPITVDIEYTRGSTRVARSNLIIGRMPIMLRSSNCVLANKSEFDMAKMNECPHDPGGYFIVKGTEKVILIQEQLSRNRMIVEDDRRGNVQCQVTSSTHDKKSRTLVTIKREKYYLKHNSLQDEIPVVIVFKAMGICSDQQIMQMIGIEPKILDNFAPSMEECYSAGVYTQNHALQYIGKKTKQKRFLSGKPKPPIEEARDLLTTVILAHVPVDNFNFKQKAIYTALMVRRVILAQSDPNLIDDKDYYGNKRLELAGSLLSLMFEDAFKRFNSELKMIADKNIPKIKAAQFDIVKHMRQDLITNALVQAISTGNWTIKRFKMERHGVTQVLSRLSYISALGMMTRVNSQFEKSRKVSGPRSLQPSQWGMLCPSDTPEGEACGLVKNLALMTHITTEVEDAPIIQIAHNIGVEGIILLGGEEIHFPSTFAVFLNGIVLGITSNYRYFIKIFRLLRRCGRINGFVSIYPHHKHKAVYISSDGGRLCRPYIIVEKGRPLVTQEHIDQLKKGMRNFQDFLNDGLIEYLDVNEENDSMVALNEKEVNSKTTHLEIADFTLLGVCAALVPYPHHNQSPRNTYQCAMGKQAMGTIGYNQQKRIDTLMYNVVYPHAPLVKSHALDLINFDKLPAGQNATVAVMSYSGYDIEDALILNKASIDRGYGRCLVYKNAKCTLKQYSNQTFDRILPPILDSETLAPPYRHQPLDTDGIAAPGEIVKDRQILVNKTMPVVSGGGAGASIATPGQSNADIEHKEVPVPYKGSVDSCVEKVMISSNNEEAFLIKLLLRQTRRPEIGDKFSSRHGQKGVTGLIVEQEDMPFNDYGICPDMIMNPHGFPSRMTVGKLIELIAGKAGLMEGKFNYGTAFGGAKVDDICEELIKHGFNFQGKDFFYSGLTGEPLEAYIYSGPVYYQKLKHMVQDKMHARSRGPRAVLTRQPTEGKSREGGLRVGEMERDCLISYGASMLLIERLMVSSDAFDVDVCNLCGRLAYSGWCHGYNEIQGTKMSSLFAHIKRSPVAHLLMIITFFTSGVILNILQALLYYFLRPISKYAFRKLNYYLCYSLYSQLVFLAEWWSASDVEVYIDQDDLKKYFGSEHAMLILNHTFDVDWLIGWIFCERVRVLGNCKAYAKKSIQYVPTMGWAWKFSESIFLDRSWERDKEIIGNQIAEIANYPDPMFLLLFAEGTRFTPDKHKASLAFAKEKGLPQLKHHLTPRTKGFISSLPQLRGKVPAIYNIQMCFEPKAKVAPTVMNLLLGKPVIAHMYFERIPLDEVPEDEEKASQWLRDLYVRKDKLMDSFLTHGDYFKSSGVLPLKPIRIPRRPFSLINMCVWALVSLIPITYGMVCLLTSGSTVNVSLGVIIILGCFATLYKLIELTKIDKGSSYGKNSPTTPTKDTNGVSQPESS</sequence>
<dbReference type="SUPFAM" id="SSF64484">
    <property type="entry name" value="beta and beta-prime subunits of DNA dependent RNA-polymerase"/>
    <property type="match status" value="1"/>
</dbReference>
<comment type="cofactor">
    <cofactor evidence="1">
        <name>Mg(2+)</name>
        <dbReference type="ChEBI" id="CHEBI:18420"/>
    </cofactor>
</comment>
<evidence type="ECO:0000256" key="17">
    <source>
        <dbReference type="ARBA" id="ARBA00023242"/>
    </source>
</evidence>
<dbReference type="FunFam" id="3.90.1100.10:FF:000006">
    <property type="entry name" value="DNA-directed RNA polymerase subunit beta"/>
    <property type="match status" value="1"/>
</dbReference>
<evidence type="ECO:0000256" key="9">
    <source>
        <dbReference type="ARBA" id="ARBA00022695"/>
    </source>
</evidence>
<dbReference type="EMBL" id="WIXP02000004">
    <property type="protein sequence ID" value="KAF6211856.1"/>
    <property type="molecule type" value="Genomic_DNA"/>
</dbReference>
<dbReference type="Pfam" id="PF04565">
    <property type="entry name" value="RNA_pol_Rpb2_3"/>
    <property type="match status" value="1"/>
</dbReference>
<evidence type="ECO:0000313" key="25">
    <source>
        <dbReference type="Proteomes" id="UP000466442"/>
    </source>
</evidence>
<dbReference type="InterPro" id="IPR002123">
    <property type="entry name" value="Plipid/glycerol_acylTrfase"/>
</dbReference>
<keyword evidence="12" id="KW-0862">Zinc</keyword>
<dbReference type="Pfam" id="PF00562">
    <property type="entry name" value="RNA_pol_Rpb2_6"/>
    <property type="match status" value="1"/>
</dbReference>
<dbReference type="Pfam" id="PF04567">
    <property type="entry name" value="RNA_pol_Rpb2_5"/>
    <property type="match status" value="1"/>
</dbReference>
<proteinExistence type="inferred from homology"/>
<dbReference type="Pfam" id="PF01553">
    <property type="entry name" value="Acyltransferase"/>
    <property type="match status" value="1"/>
</dbReference>
<keyword evidence="9 20" id="KW-0548">Nucleotidyltransferase</keyword>
<dbReference type="SUPFAM" id="SSF69593">
    <property type="entry name" value="Glycerol-3-phosphate (1)-acyltransferase"/>
    <property type="match status" value="1"/>
</dbReference>
<accession>A0A8S9XUU1</accession>
<dbReference type="InterPro" id="IPR007641">
    <property type="entry name" value="RNA_pol_Rpb2_7"/>
</dbReference>
<dbReference type="InterPro" id="IPR037034">
    <property type="entry name" value="RNA_pol_Rpb2_2_sf"/>
</dbReference>
<keyword evidence="7" id="KW-0399">Innate immunity</keyword>
<dbReference type="CDD" id="cd07990">
    <property type="entry name" value="LPLAT_LCLAT1-like"/>
    <property type="match status" value="1"/>
</dbReference>
<feature type="transmembrane region" description="Helical" evidence="22">
    <location>
        <begin position="1420"/>
        <end position="1444"/>
    </location>
</feature>
<dbReference type="Gene3D" id="3.90.1800.10">
    <property type="entry name" value="RNA polymerase alpha subunit dimerisation domain"/>
    <property type="match status" value="1"/>
</dbReference>
<feature type="domain" description="Phospholipid/glycerol acyltransferase" evidence="23">
    <location>
        <begin position="1193"/>
        <end position="1315"/>
    </location>
</feature>
<organism evidence="24 25">
    <name type="scientific">Apolygus lucorum</name>
    <name type="common">Small green plant bug</name>
    <name type="synonym">Lygocoris lucorum</name>
    <dbReference type="NCBI Taxonomy" id="248454"/>
    <lineage>
        <taxon>Eukaryota</taxon>
        <taxon>Metazoa</taxon>
        <taxon>Ecdysozoa</taxon>
        <taxon>Arthropoda</taxon>
        <taxon>Hexapoda</taxon>
        <taxon>Insecta</taxon>
        <taxon>Pterygota</taxon>
        <taxon>Neoptera</taxon>
        <taxon>Paraneoptera</taxon>
        <taxon>Hemiptera</taxon>
        <taxon>Heteroptera</taxon>
        <taxon>Panheteroptera</taxon>
        <taxon>Cimicomorpha</taxon>
        <taxon>Miridae</taxon>
        <taxon>Mirini</taxon>
        <taxon>Apolygus</taxon>
    </lineage>
</organism>
<evidence type="ECO:0000256" key="2">
    <source>
        <dbReference type="ARBA" id="ARBA00004123"/>
    </source>
</evidence>
<comment type="subunit">
    <text evidence="18">Component of the RNA polymerase III (Pol III) complex consisting of 17 subunits: a ten-subunit catalytic core composed of POLR3A/RPC1, POLR3B/RPC2, POLR1C/RPAC1, POLR1D/RPAC2, POLR3K/RPC10, POLR2E/RPABC1, POLR2F/RPABC2, POLR2H/RPABC3, POLR2K/RPABC4 and POLR2L/RPABC5; a mobile stalk composed of two subunits POLR3H/RPC8 and CRCP/RPC9, protruding from the core and functioning primarily in transcription initiation; and additional subunits homologous to general transcription factors of the RNA polymerase II machinery, POLR3C/RPC3-POLR3F/RPC6-POLR3G/RPC7 heterotrimer required for transcription initiation and POLR3D/RPC4-POLR3E/RPC5 heterodimer involved in both transcription initiation and termination.</text>
</comment>
<comment type="function">
    <text evidence="20">DNA-dependent RNA polymerase catalyzes the transcription of DNA into RNA using the four ribonucleoside triphosphates as substrates.</text>
</comment>
<keyword evidence="16 20" id="KW-0804">Transcription</keyword>
<feature type="transmembrane region" description="Helical" evidence="22">
    <location>
        <begin position="1450"/>
        <end position="1468"/>
    </location>
</feature>
<dbReference type="Gene3D" id="3.90.1110.10">
    <property type="entry name" value="RNA polymerase Rpb2, domain 2"/>
    <property type="match status" value="1"/>
</dbReference>
<dbReference type="InterPro" id="IPR014724">
    <property type="entry name" value="RNA_pol_RPB2_OB-fold"/>
</dbReference>
<comment type="caution">
    <text evidence="24">The sequence shown here is derived from an EMBL/GenBank/DDBJ whole genome shotgun (WGS) entry which is preliminary data.</text>
</comment>
<dbReference type="PANTHER" id="PTHR20856">
    <property type="entry name" value="DNA-DIRECTED RNA POLYMERASE I SUBUNIT 2"/>
    <property type="match status" value="1"/>
</dbReference>
<dbReference type="InterPro" id="IPR032098">
    <property type="entry name" value="Acyltransf_C"/>
</dbReference>
<dbReference type="OrthoDB" id="10248617at2759"/>
<keyword evidence="5 20" id="KW-0240">DNA-directed RNA polymerase</keyword>
<dbReference type="InterPro" id="IPR007647">
    <property type="entry name" value="RNA_pol_Rpb2_5"/>
</dbReference>
<dbReference type="InterPro" id="IPR007644">
    <property type="entry name" value="RNA_pol_bsu_protrusion"/>
</dbReference>
<keyword evidence="6" id="KW-0963">Cytoplasm</keyword>
<evidence type="ECO:0000256" key="15">
    <source>
        <dbReference type="ARBA" id="ARBA00023118"/>
    </source>
</evidence>
<dbReference type="FunFam" id="2.40.270.10:FF:000006">
    <property type="entry name" value="DNA-directed RNA polymerase subunit beta"/>
    <property type="match status" value="1"/>
</dbReference>
<dbReference type="InterPro" id="IPR007645">
    <property type="entry name" value="RNA_pol_Rpb2_3"/>
</dbReference>
<dbReference type="Gene3D" id="2.40.270.10">
    <property type="entry name" value="DNA-directed RNA polymerase, subunit 2, domain 6"/>
    <property type="match status" value="1"/>
</dbReference>
<dbReference type="InterPro" id="IPR007121">
    <property type="entry name" value="RNA_pol_bsu_CS"/>
</dbReference>
<protein>
    <recommendedName>
        <fullName evidence="20">DNA-directed RNA polymerase subunit beta</fullName>
        <ecNumber evidence="20">2.7.7.6</ecNumber>
    </recommendedName>
</protein>
<dbReference type="GO" id="GO:0016746">
    <property type="term" value="F:acyltransferase activity"/>
    <property type="evidence" value="ECO:0007669"/>
    <property type="project" value="InterPro"/>
</dbReference>
<comment type="similarity">
    <text evidence="4 19">Belongs to the RNA polymerase beta chain family.</text>
</comment>
<evidence type="ECO:0000256" key="12">
    <source>
        <dbReference type="ARBA" id="ARBA00022833"/>
    </source>
</evidence>
<dbReference type="InterPro" id="IPR015712">
    <property type="entry name" value="DNA-dir_RNA_pol_su2"/>
</dbReference>
<dbReference type="GO" id="GO:0051607">
    <property type="term" value="P:defense response to virus"/>
    <property type="evidence" value="ECO:0007669"/>
    <property type="project" value="UniProtKB-KW"/>
</dbReference>
<keyword evidence="10" id="KW-0479">Metal-binding</keyword>
<dbReference type="GO" id="GO:0003899">
    <property type="term" value="F:DNA-directed RNA polymerase activity"/>
    <property type="evidence" value="ECO:0007669"/>
    <property type="project" value="UniProtKB-EC"/>
</dbReference>
<keyword evidence="14" id="KW-0391">Immunity</keyword>
<comment type="subcellular location">
    <subcellularLocation>
        <location evidence="3">Cytoplasm</location>
        <location evidence="3">Cytosol</location>
    </subcellularLocation>
    <subcellularLocation>
        <location evidence="2">Nucleus</location>
    </subcellularLocation>
</comment>
<feature type="transmembrane region" description="Helical" evidence="22">
    <location>
        <begin position="1113"/>
        <end position="1139"/>
    </location>
</feature>
<dbReference type="InterPro" id="IPR007646">
    <property type="entry name" value="RNA_pol_Rpb2_4"/>
</dbReference>
<comment type="catalytic activity">
    <reaction evidence="20">
        <text>RNA(n) + a ribonucleoside 5'-triphosphate = RNA(n+1) + diphosphate</text>
        <dbReference type="Rhea" id="RHEA:21248"/>
        <dbReference type="Rhea" id="RHEA-COMP:14527"/>
        <dbReference type="Rhea" id="RHEA-COMP:17342"/>
        <dbReference type="ChEBI" id="CHEBI:33019"/>
        <dbReference type="ChEBI" id="CHEBI:61557"/>
        <dbReference type="ChEBI" id="CHEBI:140395"/>
        <dbReference type="EC" id="2.7.7.6"/>
    </reaction>
</comment>
<dbReference type="FunFam" id="3.90.1100.10:FF:000004">
    <property type="entry name" value="DNA-directed RNA polymerase subunit beta"/>
    <property type="match status" value="1"/>
</dbReference>
<dbReference type="Pfam" id="PF04566">
    <property type="entry name" value="RNA_pol_Rpb2_4"/>
    <property type="match status" value="1"/>
</dbReference>
<dbReference type="FunFam" id="2.40.270.10:FF:000011">
    <property type="entry name" value="DNA-directed RNA polymerase subunit beta"/>
    <property type="match status" value="1"/>
</dbReference>
<dbReference type="GO" id="GO:0003677">
    <property type="term" value="F:DNA binding"/>
    <property type="evidence" value="ECO:0007669"/>
    <property type="project" value="InterPro"/>
</dbReference>
<keyword evidence="25" id="KW-1185">Reference proteome</keyword>
<evidence type="ECO:0000256" key="21">
    <source>
        <dbReference type="SAM" id="MobiDB-lite"/>
    </source>
</evidence>
<evidence type="ECO:0000256" key="6">
    <source>
        <dbReference type="ARBA" id="ARBA00022490"/>
    </source>
</evidence>
<evidence type="ECO:0000256" key="3">
    <source>
        <dbReference type="ARBA" id="ARBA00004514"/>
    </source>
</evidence>
<dbReference type="GO" id="GO:0032549">
    <property type="term" value="F:ribonucleoside binding"/>
    <property type="evidence" value="ECO:0007669"/>
    <property type="project" value="InterPro"/>
</dbReference>
<keyword evidence="22" id="KW-1133">Transmembrane helix</keyword>
<dbReference type="GO" id="GO:0005829">
    <property type="term" value="C:cytosol"/>
    <property type="evidence" value="ECO:0007669"/>
    <property type="project" value="UniProtKB-SubCell"/>
</dbReference>
<evidence type="ECO:0000256" key="5">
    <source>
        <dbReference type="ARBA" id="ARBA00022478"/>
    </source>
</evidence>
<evidence type="ECO:0000256" key="1">
    <source>
        <dbReference type="ARBA" id="ARBA00001946"/>
    </source>
</evidence>
<gene>
    <name evidence="24" type="ORF">GE061_012372</name>
</gene>
<evidence type="ECO:0000256" key="18">
    <source>
        <dbReference type="ARBA" id="ARBA00064375"/>
    </source>
</evidence>
<dbReference type="InterPro" id="IPR007120">
    <property type="entry name" value="DNA-dir_RNAP_su2_dom"/>
</dbReference>
<evidence type="ECO:0000256" key="8">
    <source>
        <dbReference type="ARBA" id="ARBA00022679"/>
    </source>
</evidence>
<dbReference type="EC" id="2.7.7.6" evidence="20"/>
<dbReference type="PROSITE" id="PS01166">
    <property type="entry name" value="RNA_POL_BETA"/>
    <property type="match status" value="1"/>
</dbReference>
<evidence type="ECO:0000256" key="4">
    <source>
        <dbReference type="ARBA" id="ARBA00006835"/>
    </source>
</evidence>
<dbReference type="NCBIfam" id="NF007175">
    <property type="entry name" value="PRK09606.1"/>
    <property type="match status" value="1"/>
</dbReference>
<dbReference type="SMART" id="SM00563">
    <property type="entry name" value="PlsC"/>
    <property type="match status" value="1"/>
</dbReference>
<evidence type="ECO:0000256" key="10">
    <source>
        <dbReference type="ARBA" id="ARBA00022723"/>
    </source>
</evidence>
<dbReference type="GO" id="GO:0005634">
    <property type="term" value="C:nucleus"/>
    <property type="evidence" value="ECO:0007669"/>
    <property type="project" value="UniProtKB-SubCell"/>
</dbReference>
<dbReference type="InterPro" id="IPR037033">
    <property type="entry name" value="DNA-dir_RNAP_su2_hyb_sf"/>
</dbReference>
<evidence type="ECO:0000313" key="24">
    <source>
        <dbReference type="EMBL" id="KAF6211856.1"/>
    </source>
</evidence>
<keyword evidence="22" id="KW-0812">Transmembrane</keyword>
<dbReference type="InterPro" id="IPR007642">
    <property type="entry name" value="RNA_pol_Rpb2_2"/>
</dbReference>
<keyword evidence="15" id="KW-0051">Antiviral defense</keyword>
<reference evidence="24" key="1">
    <citation type="journal article" date="2021" name="Mol. Ecol. Resour.">
        <title>Apolygus lucorum genome provides insights into omnivorousness and mesophyll feeding.</title>
        <authorList>
            <person name="Liu Y."/>
            <person name="Liu H."/>
            <person name="Wang H."/>
            <person name="Huang T."/>
            <person name="Liu B."/>
            <person name="Yang B."/>
            <person name="Yin L."/>
            <person name="Li B."/>
            <person name="Zhang Y."/>
            <person name="Zhang S."/>
            <person name="Jiang F."/>
            <person name="Zhang X."/>
            <person name="Ren Y."/>
            <person name="Wang B."/>
            <person name="Wang S."/>
            <person name="Lu Y."/>
            <person name="Wu K."/>
            <person name="Fan W."/>
            <person name="Wang G."/>
        </authorList>
    </citation>
    <scope>NUCLEOTIDE SEQUENCE</scope>
    <source>
        <strain evidence="24">12Hb</strain>
    </source>
</reference>
<evidence type="ECO:0000256" key="16">
    <source>
        <dbReference type="ARBA" id="ARBA00023163"/>
    </source>
</evidence>
<dbReference type="GO" id="GO:0008270">
    <property type="term" value="F:zinc ion binding"/>
    <property type="evidence" value="ECO:0007669"/>
    <property type="project" value="UniProtKB-KW"/>
</dbReference>
<evidence type="ECO:0000256" key="20">
    <source>
        <dbReference type="RuleBase" id="RU363031"/>
    </source>
</evidence>
<dbReference type="Gene3D" id="2.40.50.150">
    <property type="match status" value="1"/>
</dbReference>
<evidence type="ECO:0000259" key="23">
    <source>
        <dbReference type="SMART" id="SM00563"/>
    </source>
</evidence>
<evidence type="ECO:0000256" key="22">
    <source>
        <dbReference type="SAM" id="Phobius"/>
    </source>
</evidence>
<dbReference type="Proteomes" id="UP000466442">
    <property type="component" value="Unassembled WGS sequence"/>
</dbReference>
<dbReference type="GO" id="GO:0006351">
    <property type="term" value="P:DNA-templated transcription"/>
    <property type="evidence" value="ECO:0007669"/>
    <property type="project" value="InterPro"/>
</dbReference>
<evidence type="ECO:0000256" key="13">
    <source>
        <dbReference type="ARBA" id="ARBA00022842"/>
    </source>
</evidence>
<keyword evidence="13" id="KW-0460">Magnesium</keyword>
<evidence type="ECO:0000256" key="7">
    <source>
        <dbReference type="ARBA" id="ARBA00022588"/>
    </source>
</evidence>
<name>A0A8S9XUU1_APOLU</name>
<keyword evidence="11" id="KW-0863">Zinc-finger</keyword>
<keyword evidence="22" id="KW-0472">Membrane</keyword>
<dbReference type="Pfam" id="PF04560">
    <property type="entry name" value="RNA_pol_Rpb2_7"/>
    <property type="match status" value="1"/>
</dbReference>
<dbReference type="Pfam" id="PF04563">
    <property type="entry name" value="RNA_pol_Rpb2_1"/>
    <property type="match status" value="1"/>
</dbReference>
<dbReference type="Gene3D" id="3.90.1070.20">
    <property type="match status" value="1"/>
</dbReference>
<feature type="compositionally biased region" description="Polar residues" evidence="21">
    <location>
        <begin position="1479"/>
        <end position="1500"/>
    </location>
</feature>
<dbReference type="FunFam" id="3.90.1070.20:FF:000002">
    <property type="entry name" value="DNA-directed RNA polymerase subunit beta"/>
    <property type="match status" value="1"/>
</dbReference>
<dbReference type="Gene3D" id="3.90.1100.10">
    <property type="match status" value="1"/>
</dbReference>